<evidence type="ECO:0000313" key="2">
    <source>
        <dbReference type="Proteomes" id="UP001163603"/>
    </source>
</evidence>
<proteinExistence type="predicted"/>
<name>A0ACC0XIP3_9ROSI</name>
<dbReference type="Proteomes" id="UP001163603">
    <property type="component" value="Chromosome 12"/>
</dbReference>
<accession>A0ACC0XIP3</accession>
<gene>
    <name evidence="1" type="ORF">Pint_10407</name>
</gene>
<keyword evidence="2" id="KW-1185">Reference proteome</keyword>
<protein>
    <submittedName>
        <fullName evidence="1">Uncharacterized protein</fullName>
    </submittedName>
</protein>
<organism evidence="1 2">
    <name type="scientific">Pistacia integerrima</name>
    <dbReference type="NCBI Taxonomy" id="434235"/>
    <lineage>
        <taxon>Eukaryota</taxon>
        <taxon>Viridiplantae</taxon>
        <taxon>Streptophyta</taxon>
        <taxon>Embryophyta</taxon>
        <taxon>Tracheophyta</taxon>
        <taxon>Spermatophyta</taxon>
        <taxon>Magnoliopsida</taxon>
        <taxon>eudicotyledons</taxon>
        <taxon>Gunneridae</taxon>
        <taxon>Pentapetalae</taxon>
        <taxon>rosids</taxon>
        <taxon>malvids</taxon>
        <taxon>Sapindales</taxon>
        <taxon>Anacardiaceae</taxon>
        <taxon>Pistacia</taxon>
    </lineage>
</organism>
<evidence type="ECO:0000313" key="1">
    <source>
        <dbReference type="EMBL" id="KAJ0018107.1"/>
    </source>
</evidence>
<dbReference type="EMBL" id="CM047747">
    <property type="protein sequence ID" value="KAJ0018107.1"/>
    <property type="molecule type" value="Genomic_DNA"/>
</dbReference>
<sequence>MQTQMAFSNKCQASLLILLAIWAIPALCRFLSEEYVLQSHEEWMALHGRVYETAEEKERRYDIFKNNFAHVEKVNNGVDRGFKLAINKFADLTDDEFRSLFTGYKRETSKTKTKPETKSFLHGNFTDVPTYMNWREKGAVTLVKNQGNCGCCWAFSAVAAVEGINQIKTGKLISLSEQELLNCDTQYNKGCLGGSMENAFDFMVSNGGLTTEDDYPYEERQQTCKTDKAARHAVAITGFDLVSSYDEEALLQAVANQPVCVAIEGSGRDFRFYKSGVFKGNCGTNLDHGVTAIGYGTESDGTKYWLVKNSWGTEWGEDGFMRIQRDVEAEEGLCGLAIAPSYPSQ</sequence>
<reference evidence="2" key="1">
    <citation type="journal article" date="2023" name="G3 (Bethesda)">
        <title>Genome assembly and association tests identify interacting loci associated with vigor, precocity, and sex in interspecific pistachio rootstocks.</title>
        <authorList>
            <person name="Palmer W."/>
            <person name="Jacygrad E."/>
            <person name="Sagayaradj S."/>
            <person name="Cavanaugh K."/>
            <person name="Han R."/>
            <person name="Bertier L."/>
            <person name="Beede B."/>
            <person name="Kafkas S."/>
            <person name="Golino D."/>
            <person name="Preece J."/>
            <person name="Michelmore R."/>
        </authorList>
    </citation>
    <scope>NUCLEOTIDE SEQUENCE [LARGE SCALE GENOMIC DNA]</scope>
</reference>
<comment type="caution">
    <text evidence="1">The sequence shown here is derived from an EMBL/GenBank/DDBJ whole genome shotgun (WGS) entry which is preliminary data.</text>
</comment>